<dbReference type="EMBL" id="LN891081">
    <property type="protein sequence ID" value="CUS09473.1"/>
    <property type="molecule type" value="Genomic_DNA"/>
</dbReference>
<sequence>MPSTIGPPPAVELIRSSYGTRTRVLRLNLSKKDANSFIRLAALPVSCSTTGTVLKSPDQSRSYFGGDPPTKKTRLQSRDIDMSKVAYPYVRYPSIAGDTS</sequence>
<gene>
    <name evidence="1" type="ORF">GSTUAT00006433001</name>
</gene>
<dbReference type="AlphaFoldDB" id="A0A292PSM2"/>
<protein>
    <submittedName>
        <fullName evidence="1">Uncharacterized protein</fullName>
    </submittedName>
</protein>
<keyword evidence="2" id="KW-1185">Reference proteome</keyword>
<proteinExistence type="predicted"/>
<reference evidence="1" key="1">
    <citation type="submission" date="2015-10" db="EMBL/GenBank/DDBJ databases">
        <authorList>
            <person name="Regsiter A."/>
            <person name="william w."/>
        </authorList>
    </citation>
    <scope>NUCLEOTIDE SEQUENCE</scope>
    <source>
        <strain evidence="1">Montdore</strain>
    </source>
</reference>
<name>A0A292PSM2_9PEZI</name>
<dbReference type="Proteomes" id="UP001412239">
    <property type="component" value="Unassembled WGS sequence"/>
</dbReference>
<organism evidence="1 2">
    <name type="scientific">Tuber aestivum</name>
    <name type="common">summer truffle</name>
    <dbReference type="NCBI Taxonomy" id="59557"/>
    <lineage>
        <taxon>Eukaryota</taxon>
        <taxon>Fungi</taxon>
        <taxon>Dikarya</taxon>
        <taxon>Ascomycota</taxon>
        <taxon>Pezizomycotina</taxon>
        <taxon>Pezizomycetes</taxon>
        <taxon>Pezizales</taxon>
        <taxon>Tuberaceae</taxon>
        <taxon>Tuber</taxon>
    </lineage>
</organism>
<evidence type="ECO:0000313" key="1">
    <source>
        <dbReference type="EMBL" id="CUS09473.1"/>
    </source>
</evidence>
<evidence type="ECO:0000313" key="2">
    <source>
        <dbReference type="Proteomes" id="UP001412239"/>
    </source>
</evidence>
<accession>A0A292PSM2</accession>